<name>A0AAV4INI0_9GAST</name>
<accession>A0AAV4INI0</accession>
<keyword evidence="2" id="KW-1185">Reference proteome</keyword>
<dbReference type="EMBL" id="BMAT01002671">
    <property type="protein sequence ID" value="GFS11398.1"/>
    <property type="molecule type" value="Genomic_DNA"/>
</dbReference>
<proteinExistence type="predicted"/>
<gene>
    <name evidence="1" type="ORF">ElyMa_001346700</name>
</gene>
<sequence length="146" mass="16750">MIRKRLTPCTVVSLVLTPSPFRRARWALHGYNFYIKDLSAARARARIKNTKWVLEPFYTLGEIEPKPRDKLRHLGGAGQALHAGLYRHRLLEKPGYSICESVLENNRMPYVAQRFEILYSIYVAINNDSNRALDCTQMCACVAIPL</sequence>
<dbReference type="Proteomes" id="UP000762676">
    <property type="component" value="Unassembled WGS sequence"/>
</dbReference>
<dbReference type="AlphaFoldDB" id="A0AAV4INI0"/>
<reference evidence="1 2" key="1">
    <citation type="journal article" date="2021" name="Elife">
        <title>Chloroplast acquisition without the gene transfer in kleptoplastic sea slugs, Plakobranchus ocellatus.</title>
        <authorList>
            <person name="Maeda T."/>
            <person name="Takahashi S."/>
            <person name="Yoshida T."/>
            <person name="Shimamura S."/>
            <person name="Takaki Y."/>
            <person name="Nagai Y."/>
            <person name="Toyoda A."/>
            <person name="Suzuki Y."/>
            <person name="Arimoto A."/>
            <person name="Ishii H."/>
            <person name="Satoh N."/>
            <person name="Nishiyama T."/>
            <person name="Hasebe M."/>
            <person name="Maruyama T."/>
            <person name="Minagawa J."/>
            <person name="Obokata J."/>
            <person name="Shigenobu S."/>
        </authorList>
    </citation>
    <scope>NUCLEOTIDE SEQUENCE [LARGE SCALE GENOMIC DNA]</scope>
</reference>
<evidence type="ECO:0000313" key="1">
    <source>
        <dbReference type="EMBL" id="GFS11398.1"/>
    </source>
</evidence>
<comment type="caution">
    <text evidence="1">The sequence shown here is derived from an EMBL/GenBank/DDBJ whole genome shotgun (WGS) entry which is preliminary data.</text>
</comment>
<protein>
    <submittedName>
        <fullName evidence="1">Uncharacterized protein</fullName>
    </submittedName>
</protein>
<evidence type="ECO:0000313" key="2">
    <source>
        <dbReference type="Proteomes" id="UP000762676"/>
    </source>
</evidence>
<organism evidence="1 2">
    <name type="scientific">Elysia marginata</name>
    <dbReference type="NCBI Taxonomy" id="1093978"/>
    <lineage>
        <taxon>Eukaryota</taxon>
        <taxon>Metazoa</taxon>
        <taxon>Spiralia</taxon>
        <taxon>Lophotrochozoa</taxon>
        <taxon>Mollusca</taxon>
        <taxon>Gastropoda</taxon>
        <taxon>Heterobranchia</taxon>
        <taxon>Euthyneura</taxon>
        <taxon>Panpulmonata</taxon>
        <taxon>Sacoglossa</taxon>
        <taxon>Placobranchoidea</taxon>
        <taxon>Plakobranchidae</taxon>
        <taxon>Elysia</taxon>
    </lineage>
</organism>